<dbReference type="InterPro" id="IPR009057">
    <property type="entry name" value="Homeodomain-like_sf"/>
</dbReference>
<dbReference type="GO" id="GO:0003700">
    <property type="term" value="F:DNA-binding transcription factor activity"/>
    <property type="evidence" value="ECO:0007669"/>
    <property type="project" value="TreeGrafter"/>
</dbReference>
<accession>A0A010ZWA8</accession>
<evidence type="ECO:0000256" key="4">
    <source>
        <dbReference type="PROSITE-ProRule" id="PRU00335"/>
    </source>
</evidence>
<dbReference type="EMBL" id="JFBT01000001">
    <property type="protein sequence ID" value="EXG82954.1"/>
    <property type="molecule type" value="Genomic_DNA"/>
</dbReference>
<protein>
    <submittedName>
        <fullName evidence="6">Transcriptional regulator</fullName>
    </submittedName>
</protein>
<dbReference type="PROSITE" id="PS50977">
    <property type="entry name" value="HTH_TETR_2"/>
    <property type="match status" value="1"/>
</dbReference>
<keyword evidence="1" id="KW-0805">Transcription regulation</keyword>
<comment type="caution">
    <text evidence="6">The sequence shown here is derived from an EMBL/GenBank/DDBJ whole genome shotgun (WGS) entry which is preliminary data.</text>
</comment>
<evidence type="ECO:0000256" key="1">
    <source>
        <dbReference type="ARBA" id="ARBA00023015"/>
    </source>
</evidence>
<feature type="domain" description="HTH tetR-type" evidence="5">
    <location>
        <begin position="13"/>
        <end position="73"/>
    </location>
</feature>
<gene>
    <name evidence="6" type="ORF">CryarDRAFT_4160</name>
</gene>
<dbReference type="SUPFAM" id="SSF46689">
    <property type="entry name" value="Homeodomain-like"/>
    <property type="match status" value="1"/>
</dbReference>
<keyword evidence="2 4" id="KW-0238">DNA-binding</keyword>
<sequence>MPYDNRTRAAAARETRAAVLAAARESFLTSGYAATTIRGVAEVAGVSQETVYKRFGGKAGLLKSVYDIAMAGDDEDVPIAGRPQSLAVHRATTPRETTRAYAALARWLMERAGAVLRIVVPARGSTPELDAFMHTIDGERLIGTRMAVTAWDEHGWLRPGLGRDRAVDIVWTLNSPAVWLLLDERGWTGEDYERWLRETLDATVLS</sequence>
<dbReference type="Gene3D" id="1.10.357.10">
    <property type="entry name" value="Tetracycline Repressor, domain 2"/>
    <property type="match status" value="1"/>
</dbReference>
<organism evidence="6 7">
    <name type="scientific">Cryptosporangium arvum DSM 44712</name>
    <dbReference type="NCBI Taxonomy" id="927661"/>
    <lineage>
        <taxon>Bacteria</taxon>
        <taxon>Bacillati</taxon>
        <taxon>Actinomycetota</taxon>
        <taxon>Actinomycetes</taxon>
        <taxon>Cryptosporangiales</taxon>
        <taxon>Cryptosporangiaceae</taxon>
        <taxon>Cryptosporangium</taxon>
    </lineage>
</organism>
<evidence type="ECO:0000256" key="2">
    <source>
        <dbReference type="ARBA" id="ARBA00023125"/>
    </source>
</evidence>
<dbReference type="InterPro" id="IPR050109">
    <property type="entry name" value="HTH-type_TetR-like_transc_reg"/>
</dbReference>
<dbReference type="OrthoDB" id="4823039at2"/>
<dbReference type="Pfam" id="PF00440">
    <property type="entry name" value="TetR_N"/>
    <property type="match status" value="1"/>
</dbReference>
<feature type="DNA-binding region" description="H-T-H motif" evidence="4">
    <location>
        <begin position="36"/>
        <end position="55"/>
    </location>
</feature>
<dbReference type="PANTHER" id="PTHR30055:SF234">
    <property type="entry name" value="HTH-TYPE TRANSCRIPTIONAL REGULATOR BETI"/>
    <property type="match status" value="1"/>
</dbReference>
<keyword evidence="3" id="KW-0804">Transcription</keyword>
<evidence type="ECO:0000313" key="7">
    <source>
        <dbReference type="Proteomes" id="UP000021053"/>
    </source>
</evidence>
<dbReference type="AlphaFoldDB" id="A0A010ZWA8"/>
<dbReference type="GO" id="GO:0000976">
    <property type="term" value="F:transcription cis-regulatory region binding"/>
    <property type="evidence" value="ECO:0007669"/>
    <property type="project" value="TreeGrafter"/>
</dbReference>
<proteinExistence type="predicted"/>
<dbReference type="RefSeq" id="WP_035853049.1">
    <property type="nucleotide sequence ID" value="NZ_KK073874.1"/>
</dbReference>
<evidence type="ECO:0000256" key="3">
    <source>
        <dbReference type="ARBA" id="ARBA00023163"/>
    </source>
</evidence>
<dbReference type="PANTHER" id="PTHR30055">
    <property type="entry name" value="HTH-TYPE TRANSCRIPTIONAL REGULATOR RUTR"/>
    <property type="match status" value="1"/>
</dbReference>
<dbReference type="Proteomes" id="UP000021053">
    <property type="component" value="Unassembled WGS sequence"/>
</dbReference>
<keyword evidence="7" id="KW-1185">Reference proteome</keyword>
<evidence type="ECO:0000259" key="5">
    <source>
        <dbReference type="PROSITE" id="PS50977"/>
    </source>
</evidence>
<dbReference type="InterPro" id="IPR001647">
    <property type="entry name" value="HTH_TetR"/>
</dbReference>
<name>A0A010ZWA8_9ACTN</name>
<dbReference type="PATRIC" id="fig|927661.3.peg.4134"/>
<reference evidence="6 7" key="1">
    <citation type="submission" date="2013-07" db="EMBL/GenBank/DDBJ databases">
        <authorList>
            <consortium name="DOE Joint Genome Institute"/>
            <person name="Eisen J."/>
            <person name="Huntemann M."/>
            <person name="Han J."/>
            <person name="Chen A."/>
            <person name="Kyrpides N."/>
            <person name="Mavromatis K."/>
            <person name="Markowitz V."/>
            <person name="Palaniappan K."/>
            <person name="Ivanova N."/>
            <person name="Schaumberg A."/>
            <person name="Pati A."/>
            <person name="Liolios K."/>
            <person name="Nordberg H.P."/>
            <person name="Cantor M.N."/>
            <person name="Hua S.X."/>
            <person name="Woyke T."/>
        </authorList>
    </citation>
    <scope>NUCLEOTIDE SEQUENCE [LARGE SCALE GENOMIC DNA]</scope>
    <source>
        <strain evidence="6 7">DSM 44712</strain>
    </source>
</reference>
<evidence type="ECO:0000313" key="6">
    <source>
        <dbReference type="EMBL" id="EXG82954.1"/>
    </source>
</evidence>
<dbReference type="PRINTS" id="PR00455">
    <property type="entry name" value="HTHTETR"/>
</dbReference>
<dbReference type="HOGENOM" id="CLU_107911_0_0_11"/>